<keyword evidence="2" id="KW-1185">Reference proteome</keyword>
<dbReference type="Proteomes" id="UP000017246">
    <property type="component" value="Unassembled WGS sequence"/>
</dbReference>
<sequence>MLWCSVGTSASNVASYFKEPGTADVYLIGQTVTSVEVNRDLLCSACKADDIGRMNQCYLVWVNLQITFWRSRRTRT</sequence>
<protein>
    <submittedName>
        <fullName evidence="1">Uncharacterized protein</fullName>
    </submittedName>
</protein>
<accession>A0A068Y514</accession>
<organism evidence="1 2">
    <name type="scientific">Echinococcus multilocularis</name>
    <name type="common">Fox tapeworm</name>
    <dbReference type="NCBI Taxonomy" id="6211"/>
    <lineage>
        <taxon>Eukaryota</taxon>
        <taxon>Metazoa</taxon>
        <taxon>Spiralia</taxon>
        <taxon>Lophotrochozoa</taxon>
        <taxon>Platyhelminthes</taxon>
        <taxon>Cestoda</taxon>
        <taxon>Eucestoda</taxon>
        <taxon>Cyclophyllidea</taxon>
        <taxon>Taeniidae</taxon>
        <taxon>Echinococcus</taxon>
    </lineage>
</organism>
<gene>
    <name evidence="1" type="ORF">EmuJ_000566900</name>
</gene>
<dbReference type="AlphaFoldDB" id="A0A068Y514"/>
<dbReference type="EMBL" id="LN902845">
    <property type="protein sequence ID" value="CDS38283.1"/>
    <property type="molecule type" value="Genomic_DNA"/>
</dbReference>
<evidence type="ECO:0000313" key="2">
    <source>
        <dbReference type="Proteomes" id="UP000017246"/>
    </source>
</evidence>
<evidence type="ECO:0000313" key="1">
    <source>
        <dbReference type="EMBL" id="CDS38283.1"/>
    </source>
</evidence>
<name>A0A068Y514_ECHMU</name>
<reference evidence="1" key="1">
    <citation type="journal article" date="2013" name="Nature">
        <title>The genomes of four tapeworm species reveal adaptations to parasitism.</title>
        <authorList>
            <person name="Tsai I.J."/>
            <person name="Zarowiecki M."/>
            <person name="Holroyd N."/>
            <person name="Garciarrubio A."/>
            <person name="Sanchez-Flores A."/>
            <person name="Brooks K.L."/>
            <person name="Tracey A."/>
            <person name="Bobes R.J."/>
            <person name="Fragoso G."/>
            <person name="Sciutto E."/>
            <person name="Aslett M."/>
            <person name="Beasley H."/>
            <person name="Bennett H.M."/>
            <person name="Cai J."/>
            <person name="Camicia F."/>
            <person name="Clark R."/>
            <person name="Cucher M."/>
            <person name="De Silva N."/>
            <person name="Day T.A."/>
            <person name="Deplazes P."/>
            <person name="Estrada K."/>
            <person name="Fernandez C."/>
            <person name="Holland P.W."/>
            <person name="Hou J."/>
            <person name="Hu S."/>
            <person name="Huckvale T."/>
            <person name="Hung S.S."/>
            <person name="Kamenetzky L."/>
            <person name="Keane J.A."/>
            <person name="Kiss F."/>
            <person name="Koziol U."/>
            <person name="Lambert O."/>
            <person name="Liu K."/>
            <person name="Luo X."/>
            <person name="Luo Y."/>
            <person name="Macchiaroli N."/>
            <person name="Nichol S."/>
            <person name="Paps J."/>
            <person name="Parkinson J."/>
            <person name="Pouchkina-Stantcheva N."/>
            <person name="Riddiford N."/>
            <person name="Rosenzvit M."/>
            <person name="Salinas G."/>
            <person name="Wasmuth J.D."/>
            <person name="Zamanian M."/>
            <person name="Zheng Y."/>
            <person name="Cai X."/>
            <person name="Soberon X."/>
            <person name="Olson P.D."/>
            <person name="Laclette J.P."/>
            <person name="Brehm K."/>
            <person name="Berriman M."/>
            <person name="Garciarrubio A."/>
            <person name="Bobes R.J."/>
            <person name="Fragoso G."/>
            <person name="Sanchez-Flores A."/>
            <person name="Estrada K."/>
            <person name="Cevallos M.A."/>
            <person name="Morett E."/>
            <person name="Gonzalez V."/>
            <person name="Portillo T."/>
            <person name="Ochoa-Leyva A."/>
            <person name="Jose M.V."/>
            <person name="Sciutto E."/>
            <person name="Landa A."/>
            <person name="Jimenez L."/>
            <person name="Valdes V."/>
            <person name="Carrero J.C."/>
            <person name="Larralde C."/>
            <person name="Morales-Montor J."/>
            <person name="Limon-Lason J."/>
            <person name="Soberon X."/>
            <person name="Laclette J.P."/>
        </authorList>
    </citation>
    <scope>NUCLEOTIDE SEQUENCE [LARGE SCALE GENOMIC DNA]</scope>
</reference>
<reference evidence="1" key="2">
    <citation type="submission" date="2015-11" db="EMBL/GenBank/DDBJ databases">
        <authorList>
            <person name="Zhang Y."/>
            <person name="Guo Z."/>
        </authorList>
    </citation>
    <scope>NUCLEOTIDE SEQUENCE</scope>
</reference>
<dbReference type="OrthoDB" id="10447047at2759"/>
<proteinExistence type="predicted"/>